<accession>A0A9Q9HET3</accession>
<dbReference type="Proteomes" id="UP001057991">
    <property type="component" value="Chromosome"/>
</dbReference>
<dbReference type="EMBL" id="CP080776">
    <property type="protein sequence ID" value="UWP96521.1"/>
    <property type="molecule type" value="Genomic_DNA"/>
</dbReference>
<sequence>MTEHSSQITFVRPGGVATKVFADGAEIMRVCLGYLHDPDDGVLAEMNAGHDPVPWQSARVRDEAIGAVERRKDLEDETRTQLVEWIVATPYFEDT</sequence>
<dbReference type="RefSeq" id="WP_259806631.1">
    <property type="nucleotide sequence ID" value="NZ_CP080776.1"/>
</dbReference>
<evidence type="ECO:0000313" key="2">
    <source>
        <dbReference type="Proteomes" id="UP001057991"/>
    </source>
</evidence>
<gene>
    <name evidence="1" type="ORF">K3X48_05970</name>
</gene>
<name>A0A9Q9HET3_9RHOB</name>
<protein>
    <submittedName>
        <fullName evidence="1">Uncharacterized protein</fullName>
    </submittedName>
</protein>
<organism evidence="1 2">
    <name type="scientific">Aliiroseovarius crassostreae</name>
    <dbReference type="NCBI Taxonomy" id="154981"/>
    <lineage>
        <taxon>Bacteria</taxon>
        <taxon>Pseudomonadati</taxon>
        <taxon>Pseudomonadota</taxon>
        <taxon>Alphaproteobacteria</taxon>
        <taxon>Rhodobacterales</taxon>
        <taxon>Paracoccaceae</taxon>
        <taxon>Aliiroseovarius</taxon>
    </lineage>
</organism>
<dbReference type="AlphaFoldDB" id="A0A9Q9HET3"/>
<reference evidence="1" key="1">
    <citation type="submission" date="2021-08" db="EMBL/GenBank/DDBJ databases">
        <authorList>
            <person name="Nwanade C."/>
            <person name="Wang M."/>
            <person name="Masoudi A."/>
            <person name="Yu Z."/>
            <person name="Liu J."/>
        </authorList>
    </citation>
    <scope>NUCLEOTIDE SEQUENCE</scope>
    <source>
        <strain evidence="1">S056</strain>
    </source>
</reference>
<proteinExistence type="predicted"/>
<evidence type="ECO:0000313" key="1">
    <source>
        <dbReference type="EMBL" id="UWP96521.1"/>
    </source>
</evidence>